<sequence>MKTLEMTFVTSDGGTMRIAVSNPKSPVDPAQVIAFMDLVVARQIFTTMTGKVIGKKSARIVDQTATLVSVT</sequence>
<comment type="caution">
    <text evidence="1">The sequence shown here is derived from an EMBL/GenBank/DDBJ whole genome shotgun (WGS) entry which is preliminary data.</text>
</comment>
<organism evidence="1 2">
    <name type="scientific">Aneurinibacillus aneurinilyticus</name>
    <name type="common">Bacillus aneurinolyticus</name>
    <dbReference type="NCBI Taxonomy" id="1391"/>
    <lineage>
        <taxon>Bacteria</taxon>
        <taxon>Bacillati</taxon>
        <taxon>Bacillota</taxon>
        <taxon>Bacilli</taxon>
        <taxon>Bacillales</taxon>
        <taxon>Paenibacillaceae</taxon>
        <taxon>Aneurinibacillus group</taxon>
        <taxon>Aneurinibacillus</taxon>
    </lineage>
</organism>
<dbReference type="InterPro" id="IPR021321">
    <property type="entry name" value="DUF2922"/>
</dbReference>
<dbReference type="Pfam" id="PF11148">
    <property type="entry name" value="DUF2922"/>
    <property type="match status" value="1"/>
</dbReference>
<dbReference type="EMBL" id="JABAGO010000001">
    <property type="protein sequence ID" value="NME96704.1"/>
    <property type="molecule type" value="Genomic_DNA"/>
</dbReference>
<proteinExistence type="predicted"/>
<protein>
    <submittedName>
        <fullName evidence="1">DUF2922 domain-containing protein</fullName>
    </submittedName>
</protein>
<accession>A0A848CHM1</accession>
<dbReference type="Proteomes" id="UP000561326">
    <property type="component" value="Unassembled WGS sequence"/>
</dbReference>
<evidence type="ECO:0000313" key="1">
    <source>
        <dbReference type="EMBL" id="NME96704.1"/>
    </source>
</evidence>
<reference evidence="1 2" key="1">
    <citation type="submission" date="2020-04" db="EMBL/GenBank/DDBJ databases">
        <authorList>
            <person name="Hitch T.C.A."/>
            <person name="Wylensek D."/>
            <person name="Clavel T."/>
        </authorList>
    </citation>
    <scope>NUCLEOTIDE SEQUENCE [LARGE SCALE GENOMIC DNA]</scope>
    <source>
        <strain evidence="1 2">WB01_D5_05</strain>
    </source>
</reference>
<gene>
    <name evidence="1" type="ORF">HF838_00410</name>
</gene>
<name>A0A848CHM1_ANEAE</name>
<dbReference type="AlphaFoldDB" id="A0A848CHM1"/>
<dbReference type="RefSeq" id="WP_168974279.1">
    <property type="nucleotide sequence ID" value="NZ_JABAGO010000001.1"/>
</dbReference>
<evidence type="ECO:0000313" key="2">
    <source>
        <dbReference type="Proteomes" id="UP000561326"/>
    </source>
</evidence>